<protein>
    <submittedName>
        <fullName evidence="1">Uncharacterized protein</fullName>
    </submittedName>
</protein>
<dbReference type="OrthoDB" id="336331at2"/>
<dbReference type="Proteomes" id="UP000245206">
    <property type="component" value="Unassembled WGS sequence"/>
</dbReference>
<dbReference type="EMBL" id="BFAZ01000009">
    <property type="protein sequence ID" value="GBF44028.1"/>
    <property type="molecule type" value="Genomic_DNA"/>
</dbReference>
<name>A0A2P2DHE5_9LEPT</name>
<accession>A0A2P2DHE5</accession>
<comment type="caution">
    <text evidence="1">The sequence shown here is derived from an EMBL/GenBank/DDBJ whole genome shotgun (WGS) entry which is preliminary data.</text>
</comment>
<evidence type="ECO:0000313" key="1">
    <source>
        <dbReference type="EMBL" id="GBF44028.1"/>
    </source>
</evidence>
<dbReference type="RefSeq" id="WP_108960860.1">
    <property type="nucleotide sequence ID" value="NZ_BFAZ01000009.1"/>
</dbReference>
<reference evidence="2" key="1">
    <citation type="journal article" date="2019" name="Microbiol. Immunol.">
        <title>Molecular and phenotypic characterization of Leptospira johnsonii sp. nov., Leptospira ellinghausenii sp. nov. and Leptospira ryugenii sp. nov. isolated from soil and water in Japan.</title>
        <authorList>
            <person name="Masuzawa T."/>
            <person name="Saito M."/>
            <person name="Nakao R."/>
            <person name="Nikaido Y."/>
            <person name="Matsumoto M."/>
            <person name="Ogawa M."/>
            <person name="Yokoyama M."/>
            <person name="Hidaka Y."/>
            <person name="Tomita J."/>
            <person name="Sakakibara K."/>
            <person name="Suzuki K."/>
            <person name="Yasuda S."/>
            <person name="Sato H."/>
            <person name="Yamaguchi M."/>
            <person name="Yoshida S.I."/>
            <person name="Koizumi N."/>
            <person name="Kawamura Y."/>
        </authorList>
    </citation>
    <scope>NUCLEOTIDE SEQUENCE [LARGE SCALE GENOMIC DNA]</scope>
    <source>
        <strain evidence="2">E18</strain>
    </source>
</reference>
<gene>
    <name evidence="1" type="ORF">LPTSP2_33310</name>
</gene>
<sequence length="148" mass="17270">MKQSLVIPILLASLQCAKTVQVKNQENLFENCMKTFQDEQKCKEFMSNSVKDMQTDEEKREDDLAKLTKEQLAGLKLRKEIKDTLPGKNGNFVKEFIGVPDEIKRGGDREYWIYKRPLSKFDGESLPDKEITVIFRRSFVEKVEHKKP</sequence>
<keyword evidence="2" id="KW-1185">Reference proteome</keyword>
<organism evidence="1 2">
    <name type="scientific">Leptospira ellinghausenii</name>
    <dbReference type="NCBI Taxonomy" id="1917822"/>
    <lineage>
        <taxon>Bacteria</taxon>
        <taxon>Pseudomonadati</taxon>
        <taxon>Spirochaetota</taxon>
        <taxon>Spirochaetia</taxon>
        <taxon>Leptospirales</taxon>
        <taxon>Leptospiraceae</taxon>
        <taxon>Leptospira</taxon>
    </lineage>
</organism>
<proteinExistence type="predicted"/>
<evidence type="ECO:0000313" key="2">
    <source>
        <dbReference type="Proteomes" id="UP000245206"/>
    </source>
</evidence>
<dbReference type="AlphaFoldDB" id="A0A2P2DHE5"/>